<evidence type="ECO:0000256" key="11">
    <source>
        <dbReference type="PIRSR" id="PIRSR605076-3"/>
    </source>
</evidence>
<dbReference type="Gene3D" id="3.90.550.10">
    <property type="entry name" value="Spore Coat Polysaccharide Biosynthesis Protein SpsA, Chain A"/>
    <property type="match status" value="1"/>
</dbReference>
<feature type="binding site" evidence="10">
    <location>
        <position position="113"/>
    </location>
    <ligand>
        <name>UDP-N-acetyl-alpha-D-galactosamine</name>
        <dbReference type="ChEBI" id="CHEBI:67138"/>
    </ligand>
</feature>
<comment type="cofactor">
    <cofactor evidence="11">
        <name>Mn(2+)</name>
        <dbReference type="ChEBI" id="CHEBI:29035"/>
    </cofactor>
    <text evidence="11">Binds 1 Mn(2+) ion per subunit.</text>
</comment>
<keyword evidence="7" id="KW-1133">Transmembrane helix</keyword>
<accession>A0A8T0ACU4</accession>
<dbReference type="InterPro" id="IPR029044">
    <property type="entry name" value="Nucleotide-diphossugar_trans"/>
</dbReference>
<dbReference type="GO" id="GO:0016758">
    <property type="term" value="F:hexosyltransferase activity"/>
    <property type="evidence" value="ECO:0007669"/>
    <property type="project" value="InterPro"/>
</dbReference>
<evidence type="ECO:0000256" key="7">
    <source>
        <dbReference type="ARBA" id="ARBA00022989"/>
    </source>
</evidence>
<proteinExistence type="inferred from homology"/>
<reference evidence="12" key="1">
    <citation type="submission" date="2020-08" db="EMBL/GenBank/DDBJ databases">
        <title>Chromosome-level assembly of Southern catfish (Silurus meridionalis) provides insights into visual adaptation to the nocturnal and benthic lifestyles.</title>
        <authorList>
            <person name="Zhang Y."/>
            <person name="Wang D."/>
            <person name="Peng Z."/>
        </authorList>
    </citation>
    <scope>NUCLEOTIDE SEQUENCE</scope>
    <source>
        <strain evidence="12">SWU-2019-XX</strain>
        <tissue evidence="12">Muscle</tissue>
    </source>
</reference>
<dbReference type="CDD" id="cd02515">
    <property type="entry name" value="Glyco_transf_6"/>
    <property type="match status" value="1"/>
</dbReference>
<feature type="binding site" evidence="10">
    <location>
        <position position="232"/>
    </location>
    <ligand>
        <name>an alpha-L-fucosyl-(1-&gt;2)-beta-D-galactosyl derivative</name>
        <dbReference type="ChEBI" id="CHEBI:140327"/>
    </ligand>
</feature>
<evidence type="ECO:0000256" key="1">
    <source>
        <dbReference type="ARBA" id="ARBA00004606"/>
    </source>
</evidence>
<evidence type="ECO:0000256" key="2">
    <source>
        <dbReference type="ARBA" id="ARBA00010413"/>
    </source>
</evidence>
<comment type="subcellular location">
    <subcellularLocation>
        <location evidence="1">Membrane</location>
        <topology evidence="1">Single-pass type II membrane protein</topology>
    </subcellularLocation>
</comment>
<dbReference type="Pfam" id="PF03414">
    <property type="entry name" value="Glyco_transf_6"/>
    <property type="match status" value="1"/>
</dbReference>
<organism evidence="12 13">
    <name type="scientific">Silurus meridionalis</name>
    <name type="common">Southern catfish</name>
    <name type="synonym">Silurus soldatovi meridionalis</name>
    <dbReference type="NCBI Taxonomy" id="175797"/>
    <lineage>
        <taxon>Eukaryota</taxon>
        <taxon>Metazoa</taxon>
        <taxon>Chordata</taxon>
        <taxon>Craniata</taxon>
        <taxon>Vertebrata</taxon>
        <taxon>Euteleostomi</taxon>
        <taxon>Actinopterygii</taxon>
        <taxon>Neopterygii</taxon>
        <taxon>Teleostei</taxon>
        <taxon>Ostariophysi</taxon>
        <taxon>Siluriformes</taxon>
        <taxon>Siluridae</taxon>
        <taxon>Silurus</taxon>
    </lineage>
</organism>
<evidence type="ECO:0000256" key="8">
    <source>
        <dbReference type="ARBA" id="ARBA00023136"/>
    </source>
</evidence>
<dbReference type="GO" id="GO:0005975">
    <property type="term" value="P:carbohydrate metabolic process"/>
    <property type="evidence" value="ECO:0007669"/>
    <property type="project" value="InterPro"/>
</dbReference>
<dbReference type="PANTHER" id="PTHR10462">
    <property type="entry name" value="GLYCOSYLTRANSFERASE-RELATED"/>
    <property type="match status" value="1"/>
</dbReference>
<dbReference type="Proteomes" id="UP000606274">
    <property type="component" value="Unassembled WGS sequence"/>
</dbReference>
<evidence type="ECO:0000256" key="9">
    <source>
        <dbReference type="PIRSR" id="PIRSR605076-1"/>
    </source>
</evidence>
<keyword evidence="6" id="KW-0735">Signal-anchor</keyword>
<evidence type="ECO:0008006" key="14">
    <source>
        <dbReference type="Google" id="ProtNLM"/>
    </source>
</evidence>
<evidence type="ECO:0000256" key="10">
    <source>
        <dbReference type="PIRSR" id="PIRSR605076-2"/>
    </source>
</evidence>
<keyword evidence="11" id="KW-0479">Metal-binding</keyword>
<dbReference type="InterPro" id="IPR005076">
    <property type="entry name" value="Glyco_trans_6"/>
</dbReference>
<dbReference type="OrthoDB" id="10013941at2759"/>
<dbReference type="SUPFAM" id="SSF53448">
    <property type="entry name" value="Nucleotide-diphospho-sugar transferases"/>
    <property type="match status" value="1"/>
</dbReference>
<keyword evidence="5" id="KW-0812">Transmembrane</keyword>
<keyword evidence="8" id="KW-0472">Membrane</keyword>
<feature type="binding site" evidence="11">
    <location>
        <position position="200"/>
    </location>
    <ligand>
        <name>Mn(2+)</name>
        <dbReference type="ChEBI" id="CHEBI:29035"/>
    </ligand>
</feature>
<evidence type="ECO:0000256" key="5">
    <source>
        <dbReference type="ARBA" id="ARBA00022692"/>
    </source>
</evidence>
<dbReference type="GO" id="GO:0031982">
    <property type="term" value="C:vesicle"/>
    <property type="evidence" value="ECO:0007669"/>
    <property type="project" value="TreeGrafter"/>
</dbReference>
<name>A0A8T0ACU4_SILME</name>
<dbReference type="GO" id="GO:0005794">
    <property type="term" value="C:Golgi apparatus"/>
    <property type="evidence" value="ECO:0007669"/>
    <property type="project" value="TreeGrafter"/>
</dbReference>
<keyword evidence="4" id="KW-0808">Transferase</keyword>
<dbReference type="FunFam" id="3.90.550.10:FF:000022">
    <property type="entry name" value="Histo-blood group ABO system transferase"/>
    <property type="match status" value="1"/>
</dbReference>
<feature type="binding site" evidence="10">
    <location>
        <position position="220"/>
    </location>
    <ligand>
        <name>an alpha-L-fucosyl-(1-&gt;2)-beta-D-galactosyl derivative</name>
        <dbReference type="ChEBI" id="CHEBI:140327"/>
    </ligand>
</feature>
<keyword evidence="13" id="KW-1185">Reference proteome</keyword>
<dbReference type="PANTHER" id="PTHR10462:SF49">
    <property type="entry name" value="GLOBOSIDE ALPHA-1,3-N-ACETYLGALACTOSAMINYLTRANSFERASE 1"/>
    <property type="match status" value="1"/>
</dbReference>
<gene>
    <name evidence="12" type="ORF">HF521_013794</name>
</gene>
<keyword evidence="11" id="KW-0464">Manganese</keyword>
<evidence type="ECO:0000256" key="6">
    <source>
        <dbReference type="ARBA" id="ARBA00022968"/>
    </source>
</evidence>
<dbReference type="AlphaFoldDB" id="A0A8T0ACU4"/>
<dbReference type="GO" id="GO:0046872">
    <property type="term" value="F:metal ion binding"/>
    <property type="evidence" value="ECO:0007669"/>
    <property type="project" value="UniProtKB-KW"/>
</dbReference>
<evidence type="ECO:0000313" key="12">
    <source>
        <dbReference type="EMBL" id="KAF7688987.1"/>
    </source>
</evidence>
<feature type="active site" description="Nucleophile" evidence="9">
    <location>
        <position position="290"/>
    </location>
</feature>
<evidence type="ECO:0000256" key="4">
    <source>
        <dbReference type="ARBA" id="ARBA00022679"/>
    </source>
</evidence>
<feature type="binding site" evidence="11">
    <location>
        <position position="198"/>
    </location>
    <ligand>
        <name>Mn(2+)</name>
        <dbReference type="ChEBI" id="CHEBI:29035"/>
    </ligand>
</feature>
<feature type="binding site" evidence="10">
    <location>
        <position position="290"/>
    </location>
    <ligand>
        <name>an alpha-L-fucosyl-(1-&gt;2)-beta-D-galactosyl derivative</name>
        <dbReference type="ChEBI" id="CHEBI:140327"/>
    </ligand>
</feature>
<dbReference type="EMBL" id="JABFDY010000025">
    <property type="protein sequence ID" value="KAF7688987.1"/>
    <property type="molecule type" value="Genomic_DNA"/>
</dbReference>
<protein>
    <recommendedName>
        <fullName evidence="14">Globoside alpha-1,3-N-acetylgalactosaminyltransferase 1-like</fullName>
    </recommendedName>
</protein>
<feature type="binding site" evidence="10">
    <location>
        <position position="313"/>
    </location>
    <ligand>
        <name>an alpha-L-fucosyl-(1-&gt;2)-beta-D-galactosyl derivative</name>
        <dbReference type="ChEBI" id="CHEBI:140327"/>
    </ligand>
</feature>
<evidence type="ECO:0000313" key="13">
    <source>
        <dbReference type="Proteomes" id="UP000606274"/>
    </source>
</evidence>
<dbReference type="GO" id="GO:0016020">
    <property type="term" value="C:membrane"/>
    <property type="evidence" value="ECO:0007669"/>
    <property type="project" value="UniProtKB-SubCell"/>
</dbReference>
<comment type="similarity">
    <text evidence="2">Belongs to the glycosyltransferase 6 family.</text>
</comment>
<feature type="binding site" evidence="10">
    <location>
        <begin position="108"/>
        <end position="110"/>
    </location>
    <ligand>
        <name>UDP-N-acetyl-alpha-D-galactosamine</name>
        <dbReference type="ChEBI" id="CHEBI:67138"/>
    </ligand>
</feature>
<keyword evidence="3" id="KW-0328">Glycosyltransferase</keyword>
<evidence type="ECO:0000256" key="3">
    <source>
        <dbReference type="ARBA" id="ARBA00022676"/>
    </source>
</evidence>
<sequence length="341" mass="39845">MRSGQNFCLFCLFITCLFLGFLYFSFTSPWFSHVLKCKPTVEEKKNDYTELIIPAGISYPQPSLSNSRPDIATTTRWLAPIVWEDSFDLAVIDNIYKPKNITVATTVFAVGKYVRFLKELIESAEQHFMVGYRVHYYIFTDLPDQVPDVKLGEGRHLTKIKTASSSRWQEISLRRMEMVEKLIEEELLNKADYIFSLDVDSKFYAHWGAESLGDLVGVLHAWLFSMSRHQFTYERRPESQAYIPIDAGDYYYGGAVIGGRLDKVLKLVKTCRMQLDRDRANKIEAVWQEESHLNKYFLYNKPTKLLSPEYLWDDRKEKPNFMKVVRFSQVVKNYAEIRPNP</sequence>
<comment type="caution">
    <text evidence="12">The sequence shown here is derived from an EMBL/GenBank/DDBJ whole genome shotgun (WGS) entry which is preliminary data.</text>
</comment>
<feature type="binding site" evidence="10">
    <location>
        <begin position="198"/>
        <end position="200"/>
    </location>
    <ligand>
        <name>UDP-N-acetyl-alpha-D-galactosamine</name>
        <dbReference type="ChEBI" id="CHEBI:67138"/>
    </ligand>
</feature>